<keyword evidence="6" id="KW-1185">Reference proteome</keyword>
<dbReference type="GO" id="GO:0016787">
    <property type="term" value="F:hydrolase activity"/>
    <property type="evidence" value="ECO:0007669"/>
    <property type="project" value="UniProtKB-KW"/>
</dbReference>
<comment type="caution">
    <text evidence="5">The sequence shown here is derived from an EMBL/GenBank/DDBJ whole genome shotgun (WGS) entry which is preliminary data.</text>
</comment>
<feature type="domain" description="Mannosylglycerate hydrolase MGH1-like glycoside hydrolase" evidence="4">
    <location>
        <begin position="241"/>
        <end position="549"/>
    </location>
</feature>
<keyword evidence="2 5" id="KW-0378">Hydrolase</keyword>
<dbReference type="InterPro" id="IPR054491">
    <property type="entry name" value="MGH1-like_GH"/>
</dbReference>
<evidence type="ECO:0000256" key="2">
    <source>
        <dbReference type="ARBA" id="ARBA00022801"/>
    </source>
</evidence>
<dbReference type="Pfam" id="PF22422">
    <property type="entry name" value="MGH1-like_GH"/>
    <property type="match status" value="1"/>
</dbReference>
<evidence type="ECO:0000313" key="5">
    <source>
        <dbReference type="EMBL" id="GLC29342.1"/>
    </source>
</evidence>
<reference evidence="5 6" key="1">
    <citation type="journal article" date="2024" name="Int. J. Syst. Evol. Microbiol.">
        <title>Clostridium omnivorum sp. nov., isolated from anoxic soil under the treatment of reductive soil disinfestation.</title>
        <authorList>
            <person name="Ueki A."/>
            <person name="Tonouchi A."/>
            <person name="Kaku N."/>
            <person name="Honma S."/>
            <person name="Ueki K."/>
        </authorList>
    </citation>
    <scope>NUCLEOTIDE SEQUENCE [LARGE SCALE GENOMIC DNA]</scope>
    <source>
        <strain evidence="5 6">E14</strain>
    </source>
</reference>
<evidence type="ECO:0000259" key="4">
    <source>
        <dbReference type="Pfam" id="PF22422"/>
    </source>
</evidence>
<accession>A0ABQ5N2B4</accession>
<sequence length="561" mass="65197">MELEISKVPFSRYGSYFVFSIDPKSKELLLRDVHGGDESESKLFKIDVIKKGKSVPYSVNVSETKLTLTGIESPSDQINICISEEDMVHIEGRGIGLRFNAVKTRYDNVLRFDSNQWEYHFYSKEIKMMFSLIEGKVVLNAPWKIVGNENIAMEVEPQGDYMHFVIENYKTVWRNKEFTSYEVAQKKVDKCYEKWVNSMTEVPEEYSSSRELASYITWSCVVHPQDRLTRYAMYMSKNWMYNIWSWDNCFNAMMLSTNHPQLALDQLLLFIDNQDDSGIYPDFINDKFSSFSCCKPPIHAWAFNILRKNNNFFNKKEVVELMYESLSKVTKYWLVHRRKNKGILPLYNHGNDSGWDNASVFHSGIPVESPDLAAHLIKQMDILSDMALELGKIEEKDRWKSEADDMYELLIKRLWKEDGFSAILHDLEEKEIPYRNSLLLRLPIVIGYRLPLEIRDNIVKSLKEDFTSVFGLTTEAYKSSLYQENGYWLGPVWAPVMYIIIDALNSYGYSSIAKDYAKRFCNATLVGGMAENFDPFSGKGLVDPAFTWTSSVFLMLAREYL</sequence>
<evidence type="ECO:0000313" key="6">
    <source>
        <dbReference type="Proteomes" id="UP001208567"/>
    </source>
</evidence>
<dbReference type="InterPro" id="IPR008928">
    <property type="entry name" value="6-hairpin_glycosidase_sf"/>
</dbReference>
<dbReference type="InterPro" id="IPR012341">
    <property type="entry name" value="6hp_glycosidase-like_sf"/>
</dbReference>
<dbReference type="InterPro" id="IPR004888">
    <property type="entry name" value="Glycoside_hydrolase_63"/>
</dbReference>
<dbReference type="EMBL" id="BRXR01000001">
    <property type="protein sequence ID" value="GLC29342.1"/>
    <property type="molecule type" value="Genomic_DNA"/>
</dbReference>
<dbReference type="Gene3D" id="1.50.10.10">
    <property type="match status" value="1"/>
</dbReference>
<name>A0ABQ5N2B4_9CLOT</name>
<gene>
    <name evidence="5" type="ORF">bsdE14_07520</name>
</gene>
<dbReference type="PANTHER" id="PTHR10412:SF11">
    <property type="entry name" value="MANNOSYL-OLIGOSACCHARIDE GLUCOSIDASE"/>
    <property type="match status" value="1"/>
</dbReference>
<dbReference type="PANTHER" id="PTHR10412">
    <property type="entry name" value="MANNOSYL-OLIGOSACCHARIDE GLUCOSIDASE"/>
    <property type="match status" value="1"/>
</dbReference>
<dbReference type="Proteomes" id="UP001208567">
    <property type="component" value="Unassembled WGS sequence"/>
</dbReference>
<keyword evidence="3" id="KW-0326">Glycosidase</keyword>
<dbReference type="SUPFAM" id="SSF48208">
    <property type="entry name" value="Six-hairpin glycosidases"/>
    <property type="match status" value="1"/>
</dbReference>
<protein>
    <submittedName>
        <fullName evidence="5">Glycoside hydrolase family 37</fullName>
    </submittedName>
</protein>
<comment type="similarity">
    <text evidence="1">Belongs to the glycosyl hydrolase 63 family.</text>
</comment>
<dbReference type="RefSeq" id="WP_264848635.1">
    <property type="nucleotide sequence ID" value="NZ_BRXR01000001.1"/>
</dbReference>
<evidence type="ECO:0000256" key="3">
    <source>
        <dbReference type="ARBA" id="ARBA00023295"/>
    </source>
</evidence>
<proteinExistence type="inferred from homology"/>
<evidence type="ECO:0000256" key="1">
    <source>
        <dbReference type="ARBA" id="ARBA00010833"/>
    </source>
</evidence>
<organism evidence="5 6">
    <name type="scientific">Clostridium omnivorum</name>
    <dbReference type="NCBI Taxonomy" id="1604902"/>
    <lineage>
        <taxon>Bacteria</taxon>
        <taxon>Bacillati</taxon>
        <taxon>Bacillota</taxon>
        <taxon>Clostridia</taxon>
        <taxon>Eubacteriales</taxon>
        <taxon>Clostridiaceae</taxon>
        <taxon>Clostridium</taxon>
    </lineage>
</organism>